<feature type="transmembrane region" description="Helical" evidence="1">
    <location>
        <begin position="119"/>
        <end position="141"/>
    </location>
</feature>
<feature type="transmembrane region" description="Helical" evidence="1">
    <location>
        <begin position="7"/>
        <end position="29"/>
    </location>
</feature>
<keyword evidence="3" id="KW-1185">Reference proteome</keyword>
<reference evidence="2 3" key="1">
    <citation type="submission" date="2019-03" db="EMBL/GenBank/DDBJ databases">
        <title>Genomic Encyclopedia of Type Strains, Phase IV (KMG-IV): sequencing the most valuable type-strain genomes for metagenomic binning, comparative biology and taxonomic classification.</title>
        <authorList>
            <person name="Goeker M."/>
        </authorList>
    </citation>
    <scope>NUCLEOTIDE SEQUENCE [LARGE SCALE GENOMIC DNA]</scope>
    <source>
        <strain evidence="2 3">LX-B</strain>
    </source>
</reference>
<dbReference type="OrthoDB" id="1798220at2"/>
<dbReference type="EMBL" id="SLUN01000004">
    <property type="protein sequence ID" value="TCL74273.1"/>
    <property type="molecule type" value="Genomic_DNA"/>
</dbReference>
<evidence type="ECO:0000313" key="3">
    <source>
        <dbReference type="Proteomes" id="UP000295008"/>
    </source>
</evidence>
<gene>
    <name evidence="2" type="ORF">EDC14_1004211</name>
</gene>
<name>A0A4R1S4Q0_HYDET</name>
<evidence type="ECO:0000313" key="2">
    <source>
        <dbReference type="EMBL" id="TCL74273.1"/>
    </source>
</evidence>
<keyword evidence="1" id="KW-1133">Transmembrane helix</keyword>
<comment type="caution">
    <text evidence="2">The sequence shown here is derived from an EMBL/GenBank/DDBJ whole genome shotgun (WGS) entry which is preliminary data.</text>
</comment>
<dbReference type="RefSeq" id="WP_132013259.1">
    <property type="nucleotide sequence ID" value="NZ_SLUN01000004.1"/>
</dbReference>
<accession>A0A4R1S4Q0</accession>
<keyword evidence="1" id="KW-0472">Membrane</keyword>
<evidence type="ECO:0000256" key="1">
    <source>
        <dbReference type="SAM" id="Phobius"/>
    </source>
</evidence>
<proteinExistence type="predicted"/>
<keyword evidence="1" id="KW-0812">Transmembrane</keyword>
<dbReference type="AlphaFoldDB" id="A0A4R1S4Q0"/>
<sequence>MRDTITIGTIAGCISSAVMTLVILIVRWMGFQFITTWETAAAIFLNPELVHTPVGYLIGFIGQFILGATFGIAVAYTLRFTGKDYYILKGIGVGAMYWMGTVGFFMHLLHIAIEGRGDPLSNIMAVIEFNILGIINAGIIAKYADFRKIR</sequence>
<evidence type="ECO:0008006" key="4">
    <source>
        <dbReference type="Google" id="ProtNLM"/>
    </source>
</evidence>
<dbReference type="Proteomes" id="UP000295008">
    <property type="component" value="Unassembled WGS sequence"/>
</dbReference>
<protein>
    <recommendedName>
        <fullName evidence="4">DUF1440 domain-containing protein</fullName>
    </recommendedName>
</protein>
<organism evidence="2 3">
    <name type="scientific">Hydrogenispora ethanolica</name>
    <dbReference type="NCBI Taxonomy" id="1082276"/>
    <lineage>
        <taxon>Bacteria</taxon>
        <taxon>Bacillati</taxon>
        <taxon>Bacillota</taxon>
        <taxon>Hydrogenispora</taxon>
    </lineage>
</organism>
<feature type="transmembrane region" description="Helical" evidence="1">
    <location>
        <begin position="90"/>
        <end position="113"/>
    </location>
</feature>
<feature type="transmembrane region" description="Helical" evidence="1">
    <location>
        <begin position="54"/>
        <end position="78"/>
    </location>
</feature>